<dbReference type="PANTHER" id="PTHR43877">
    <property type="entry name" value="AMINOALKYLPHOSPHONATE N-ACETYLTRANSFERASE-RELATED-RELATED"/>
    <property type="match status" value="1"/>
</dbReference>
<dbReference type="InterPro" id="IPR050832">
    <property type="entry name" value="Bact_Acetyltransf"/>
</dbReference>
<dbReference type="AlphaFoldDB" id="A0AB39BJJ0"/>
<sequence>MTMSIRLRQGTTGDREQCLALWVAACAARDGRAVEGVADRARPKFDECVSWLIAGDRDRVDGFALSTRLRSGRGADPYDAAVLGLIATEPERQGRGLGRALLRAASRDLAALGYGRAVLHARLDNAIAVHLYESEGWVPSGEVYEHPLWRLPTRAFVRTLRTA</sequence>
<organism evidence="4">
    <name type="scientific">Herbiconiux sp. A18JL235</name>
    <dbReference type="NCBI Taxonomy" id="3152363"/>
    <lineage>
        <taxon>Bacteria</taxon>
        <taxon>Bacillati</taxon>
        <taxon>Actinomycetota</taxon>
        <taxon>Actinomycetes</taxon>
        <taxon>Micrococcales</taxon>
        <taxon>Microbacteriaceae</taxon>
        <taxon>Herbiconiux</taxon>
    </lineage>
</organism>
<evidence type="ECO:0000256" key="2">
    <source>
        <dbReference type="ARBA" id="ARBA00023315"/>
    </source>
</evidence>
<dbReference type="PROSITE" id="PS51186">
    <property type="entry name" value="GNAT"/>
    <property type="match status" value="1"/>
</dbReference>
<name>A0AB39BJJ0_9MICO</name>
<reference evidence="4" key="1">
    <citation type="submission" date="2024-05" db="EMBL/GenBank/DDBJ databases">
        <title>Herbiconiux sp. A18JL235.</title>
        <authorList>
            <person name="Zhang G."/>
        </authorList>
    </citation>
    <scope>NUCLEOTIDE SEQUENCE</scope>
    <source>
        <strain evidence="4">A18JL235</strain>
    </source>
</reference>
<proteinExistence type="predicted"/>
<dbReference type="GO" id="GO:0016747">
    <property type="term" value="F:acyltransferase activity, transferring groups other than amino-acyl groups"/>
    <property type="evidence" value="ECO:0007669"/>
    <property type="project" value="InterPro"/>
</dbReference>
<gene>
    <name evidence="4" type="ORF">ABFY20_05665</name>
</gene>
<dbReference type="RefSeq" id="WP_368498964.1">
    <property type="nucleotide sequence ID" value="NZ_CP162511.1"/>
</dbReference>
<dbReference type="Gene3D" id="3.40.630.30">
    <property type="match status" value="1"/>
</dbReference>
<dbReference type="SUPFAM" id="SSF55729">
    <property type="entry name" value="Acyl-CoA N-acyltransferases (Nat)"/>
    <property type="match status" value="1"/>
</dbReference>
<feature type="domain" description="N-acetyltransferase" evidence="3">
    <location>
        <begin position="5"/>
        <end position="158"/>
    </location>
</feature>
<keyword evidence="1" id="KW-0808">Transferase</keyword>
<dbReference type="InterPro" id="IPR016181">
    <property type="entry name" value="Acyl_CoA_acyltransferase"/>
</dbReference>
<accession>A0AB39BJJ0</accession>
<dbReference type="Pfam" id="PF00583">
    <property type="entry name" value="Acetyltransf_1"/>
    <property type="match status" value="1"/>
</dbReference>
<keyword evidence="2" id="KW-0012">Acyltransferase</keyword>
<dbReference type="EMBL" id="CP162511">
    <property type="protein sequence ID" value="XDI06585.1"/>
    <property type="molecule type" value="Genomic_DNA"/>
</dbReference>
<dbReference type="CDD" id="cd04301">
    <property type="entry name" value="NAT_SF"/>
    <property type="match status" value="1"/>
</dbReference>
<evidence type="ECO:0000313" key="4">
    <source>
        <dbReference type="EMBL" id="XDI06585.1"/>
    </source>
</evidence>
<dbReference type="PANTHER" id="PTHR43877:SF2">
    <property type="entry name" value="AMINOALKYLPHOSPHONATE N-ACETYLTRANSFERASE-RELATED"/>
    <property type="match status" value="1"/>
</dbReference>
<evidence type="ECO:0000259" key="3">
    <source>
        <dbReference type="PROSITE" id="PS51186"/>
    </source>
</evidence>
<dbReference type="InterPro" id="IPR000182">
    <property type="entry name" value="GNAT_dom"/>
</dbReference>
<evidence type="ECO:0000256" key="1">
    <source>
        <dbReference type="ARBA" id="ARBA00022679"/>
    </source>
</evidence>
<protein>
    <submittedName>
        <fullName evidence="4">N-acetyltransferase family protein</fullName>
    </submittedName>
</protein>